<gene>
    <name evidence="2" type="ORF">ENH87_22235</name>
</gene>
<dbReference type="InterPro" id="IPR039523">
    <property type="entry name" value="RimK-rel_E_lig_ATP-grasp"/>
</dbReference>
<sequence length="347" mass="39852">MSLKDNMYRIKVFIKDRDKKPPFVMVSEFLNLWVSKGNIPMHYFGRFLYRKRYTNPSDFMDMKQYRAIIFSKRNNEEEYVHLLSNKFLFSLLCEKHSLPTPAVLSYNMRGNFFYANSLSRITNLDELIRFFENVFNTTSNERLFIKSFCGYGGTEVFLLHREKLKEQLKTFGDTLLTSAFIHQESIEQHAEINKIYPSSVNTIRFETYIDNSGKTNILGTFIRFGANGRVVDNVSSGGFYVPVHPETGTLLATGIQSMIFGGNEFEKHPDTNFEFEGFKIPFFDEAKALCIKLTKYVPNRLAGWDIAITPTGPIVIEGNHTPGITVGEIGYGGYVKHPLFTEMISKS</sequence>
<dbReference type="Pfam" id="PF14397">
    <property type="entry name" value="ATPgrasp_ST"/>
    <property type="match status" value="1"/>
</dbReference>
<organism evidence="2">
    <name type="scientific">Pricia antarctica</name>
    <dbReference type="NCBI Taxonomy" id="641691"/>
    <lineage>
        <taxon>Bacteria</taxon>
        <taxon>Pseudomonadati</taxon>
        <taxon>Bacteroidota</taxon>
        <taxon>Flavobacteriia</taxon>
        <taxon>Flavobacteriales</taxon>
        <taxon>Flavobacteriaceae</taxon>
        <taxon>Pricia</taxon>
    </lineage>
</organism>
<dbReference type="Gene3D" id="3.30.470.20">
    <property type="entry name" value="ATP-grasp fold, B domain"/>
    <property type="match status" value="1"/>
</dbReference>
<accession>A0A831VTT6</accession>
<proteinExistence type="predicted"/>
<dbReference type="SUPFAM" id="SSF56059">
    <property type="entry name" value="Glutathione synthetase ATP-binding domain-like"/>
    <property type="match status" value="1"/>
</dbReference>
<evidence type="ECO:0000313" key="2">
    <source>
        <dbReference type="EMBL" id="HEA23612.1"/>
    </source>
</evidence>
<comment type="caution">
    <text evidence="2">The sequence shown here is derived from an EMBL/GenBank/DDBJ whole genome shotgun (WGS) entry which is preliminary data.</text>
</comment>
<name>A0A831VTT6_9FLAO</name>
<dbReference type="EMBL" id="DRGL01000082">
    <property type="protein sequence ID" value="HEA23612.1"/>
    <property type="molecule type" value="Genomic_DNA"/>
</dbReference>
<evidence type="ECO:0000259" key="1">
    <source>
        <dbReference type="Pfam" id="PF14397"/>
    </source>
</evidence>
<reference evidence="2" key="1">
    <citation type="journal article" date="2020" name="mSystems">
        <title>Genome- and Community-Level Interaction Insights into Carbon Utilization and Element Cycling Functions of Hydrothermarchaeota in Hydrothermal Sediment.</title>
        <authorList>
            <person name="Zhou Z."/>
            <person name="Liu Y."/>
            <person name="Xu W."/>
            <person name="Pan J."/>
            <person name="Luo Z.H."/>
            <person name="Li M."/>
        </authorList>
    </citation>
    <scope>NUCLEOTIDE SEQUENCE [LARGE SCALE GENOMIC DNA]</scope>
    <source>
        <strain evidence="2">HyVt-345</strain>
    </source>
</reference>
<dbReference type="Proteomes" id="UP000886191">
    <property type="component" value="Unassembled WGS sequence"/>
</dbReference>
<dbReference type="AlphaFoldDB" id="A0A831VTT6"/>
<protein>
    <recommendedName>
        <fullName evidence="1">Alpha-L-glutamate ligase-related protein ATP-grasp domain-containing protein</fullName>
    </recommendedName>
</protein>
<feature type="domain" description="Alpha-L-glutamate ligase-related protein ATP-grasp" evidence="1">
    <location>
        <begin position="68"/>
        <end position="333"/>
    </location>
</feature>